<dbReference type="SUPFAM" id="SSF110849">
    <property type="entry name" value="ParB/Sulfiredoxin"/>
    <property type="match status" value="1"/>
</dbReference>
<dbReference type="GO" id="GO:0005694">
    <property type="term" value="C:chromosome"/>
    <property type="evidence" value="ECO:0007669"/>
    <property type="project" value="TreeGrafter"/>
</dbReference>
<dbReference type="EMBL" id="SIRE01000015">
    <property type="protein sequence ID" value="TBL76117.1"/>
    <property type="molecule type" value="Genomic_DNA"/>
</dbReference>
<dbReference type="InterPro" id="IPR013325">
    <property type="entry name" value="RNA_pol_sigma_r2"/>
</dbReference>
<dbReference type="InterPro" id="IPR036086">
    <property type="entry name" value="ParB/Sulfiredoxin_sf"/>
</dbReference>
<dbReference type="GO" id="GO:0007059">
    <property type="term" value="P:chromosome segregation"/>
    <property type="evidence" value="ECO:0007669"/>
    <property type="project" value="TreeGrafter"/>
</dbReference>
<keyword evidence="3" id="KW-1185">Reference proteome</keyword>
<dbReference type="Gene3D" id="3.90.1530.10">
    <property type="entry name" value="Conserved hypothetical protein from pyrococcus furiosus pfu- 392566-001, ParB domain"/>
    <property type="match status" value="1"/>
</dbReference>
<organism evidence="2 3">
    <name type="scientific">Paenibacillus thalictri</name>
    <dbReference type="NCBI Taxonomy" id="2527873"/>
    <lineage>
        <taxon>Bacteria</taxon>
        <taxon>Bacillati</taxon>
        <taxon>Bacillota</taxon>
        <taxon>Bacilli</taxon>
        <taxon>Bacillales</taxon>
        <taxon>Paenibacillaceae</taxon>
        <taxon>Paenibacillus</taxon>
    </lineage>
</organism>
<reference evidence="2 3" key="1">
    <citation type="submission" date="2019-02" db="EMBL/GenBank/DDBJ databases">
        <title>Paenibacillus sp. nov., isolated from surface-sterilized tissue of Thalictrum simplex L.</title>
        <authorList>
            <person name="Tuo L."/>
        </authorList>
    </citation>
    <scope>NUCLEOTIDE SEQUENCE [LARGE SCALE GENOMIC DNA]</scope>
    <source>
        <strain evidence="2 3">N2SHLJ1</strain>
    </source>
</reference>
<proteinExistence type="predicted"/>
<dbReference type="PANTHER" id="PTHR33375">
    <property type="entry name" value="CHROMOSOME-PARTITIONING PROTEIN PARB-RELATED"/>
    <property type="match status" value="1"/>
</dbReference>
<dbReference type="GO" id="GO:0006352">
    <property type="term" value="P:DNA-templated transcription initiation"/>
    <property type="evidence" value="ECO:0007669"/>
    <property type="project" value="InterPro"/>
</dbReference>
<sequence>MRGVNAILKIKDSELDEVADMVVRYSKQIENEVRKLSNQWGIPRDLKEDLIQQGYIGLLEAHKRFDSSKNTHGFWSYACHTVKGRMKDFMIYSISHIRPTRELNSIISKIHKESMMHHSPEYIANYFNCTLEMADLGLEYIRIRNVKSLNQSLSNVDSSEDLELVDLIGAEENRDYLFRVEVVGELSVIEQGVIKMLLDRFSVRDIIRHFKISNHTLNDILKKIANCCGYDCSHILTRNEGWLMNLNHFDLADGEEKERAQLRWVPLEKVLPNPENPRIDAAVKSEHLQDRIESFGWDEPITCYEWGNNFRIISGHRRWHAANELKLEKIPIFLVAAPKSRGEELERISSVQGGQVEWSPFDQIKYTYDRWIASGRNSFESLGSELGISKGLARSRIRVYEYYPPGEIQDKLNNRMYSVRMLEYIYTWIKRLAKYHPNLVEALGGEHYIRRLMLKKYEARCFNSMLVHDTFVTKATVQVIRDFLINTNKKLNDYQVNVTDTFSVEINSAAIVTEIRDIKVKTKSEARKLLGEVDEVLACIERKKAELESLI</sequence>
<dbReference type="InterPro" id="IPR007627">
    <property type="entry name" value="RNA_pol_sigma70_r2"/>
</dbReference>
<evidence type="ECO:0000313" key="3">
    <source>
        <dbReference type="Proteomes" id="UP000293142"/>
    </source>
</evidence>
<feature type="domain" description="ParB-like N-terminal" evidence="1">
    <location>
        <begin position="263"/>
        <end position="351"/>
    </location>
</feature>
<dbReference type="InterPro" id="IPR050336">
    <property type="entry name" value="Chromosome_partition/occlusion"/>
</dbReference>
<dbReference type="Pfam" id="PF02195">
    <property type="entry name" value="ParB_N"/>
    <property type="match status" value="1"/>
</dbReference>
<dbReference type="Gene3D" id="1.10.1740.10">
    <property type="match status" value="1"/>
</dbReference>
<gene>
    <name evidence="2" type="ORF">EYB31_21480</name>
</gene>
<dbReference type="Proteomes" id="UP000293142">
    <property type="component" value="Unassembled WGS sequence"/>
</dbReference>
<dbReference type="SMART" id="SM00470">
    <property type="entry name" value="ParB"/>
    <property type="match status" value="1"/>
</dbReference>
<dbReference type="InterPro" id="IPR003115">
    <property type="entry name" value="ParB_N"/>
</dbReference>
<comment type="caution">
    <text evidence="2">The sequence shown here is derived from an EMBL/GenBank/DDBJ whole genome shotgun (WGS) entry which is preliminary data.</text>
</comment>
<dbReference type="PANTHER" id="PTHR33375:SF1">
    <property type="entry name" value="CHROMOSOME-PARTITIONING PROTEIN PARB-RELATED"/>
    <property type="match status" value="1"/>
</dbReference>
<name>A0A4Q9DLT4_9BACL</name>
<evidence type="ECO:0000259" key="1">
    <source>
        <dbReference type="SMART" id="SM00470"/>
    </source>
</evidence>
<dbReference type="GO" id="GO:0003700">
    <property type="term" value="F:DNA-binding transcription factor activity"/>
    <property type="evidence" value="ECO:0007669"/>
    <property type="project" value="InterPro"/>
</dbReference>
<dbReference type="RefSeq" id="WP_131015462.1">
    <property type="nucleotide sequence ID" value="NZ_SIRE01000015.1"/>
</dbReference>
<protein>
    <recommendedName>
        <fullName evidence="1">ParB-like N-terminal domain-containing protein</fullName>
    </recommendedName>
</protein>
<accession>A0A4Q9DLT4</accession>
<dbReference type="Pfam" id="PF04542">
    <property type="entry name" value="Sigma70_r2"/>
    <property type="match status" value="1"/>
</dbReference>
<dbReference type="AlphaFoldDB" id="A0A4Q9DLT4"/>
<dbReference type="SUPFAM" id="SSF88946">
    <property type="entry name" value="Sigma2 domain of RNA polymerase sigma factors"/>
    <property type="match status" value="1"/>
</dbReference>
<dbReference type="OrthoDB" id="2575857at2"/>
<evidence type="ECO:0000313" key="2">
    <source>
        <dbReference type="EMBL" id="TBL76117.1"/>
    </source>
</evidence>